<organism evidence="2 3">
    <name type="scientific">Tenacibaculum tangerinum</name>
    <dbReference type="NCBI Taxonomy" id="3038772"/>
    <lineage>
        <taxon>Bacteria</taxon>
        <taxon>Pseudomonadati</taxon>
        <taxon>Bacteroidota</taxon>
        <taxon>Flavobacteriia</taxon>
        <taxon>Flavobacteriales</taxon>
        <taxon>Flavobacteriaceae</taxon>
        <taxon>Tenacibaculum</taxon>
    </lineage>
</organism>
<protein>
    <submittedName>
        <fullName evidence="2">Uncharacterized protein</fullName>
    </submittedName>
</protein>
<keyword evidence="3" id="KW-1185">Reference proteome</keyword>
<gene>
    <name evidence="2" type="ORF">P8625_00370</name>
</gene>
<evidence type="ECO:0000313" key="3">
    <source>
        <dbReference type="Proteomes" id="UP001232001"/>
    </source>
</evidence>
<evidence type="ECO:0000256" key="1">
    <source>
        <dbReference type="SAM" id="Coils"/>
    </source>
</evidence>
<accession>A0ABY8L305</accession>
<name>A0ABY8L305_9FLAO</name>
<proteinExistence type="predicted"/>
<reference evidence="2 3" key="1">
    <citation type="submission" date="2023-04" db="EMBL/GenBank/DDBJ databases">
        <title>Tenacibaculum tangerinum sp. nov., isolated from sea tidal flat of South Korea.</title>
        <authorList>
            <person name="Lee S.H."/>
            <person name="Kim J.-J."/>
        </authorList>
    </citation>
    <scope>NUCLEOTIDE SEQUENCE [LARGE SCALE GENOMIC DNA]</scope>
    <source>
        <strain evidence="2 3">GRR-S3-23</strain>
    </source>
</reference>
<evidence type="ECO:0000313" key="2">
    <source>
        <dbReference type="EMBL" id="WGH75651.1"/>
    </source>
</evidence>
<feature type="coiled-coil region" evidence="1">
    <location>
        <begin position="27"/>
        <end position="71"/>
    </location>
</feature>
<sequence>MNNFKITAVFLLACLTALSQEVEKFNIEQINNISQEIVQEQARLKEELKNLQDNTNNEDKLREILAEANKAKYKSAINNLDKRYDAGQKIIHHIIKETNSFNSSFSLLVLQTQFSKLIDPTTYSEFNTAMNSTLELLGDRM</sequence>
<dbReference type="Proteomes" id="UP001232001">
    <property type="component" value="Chromosome"/>
</dbReference>
<dbReference type="EMBL" id="CP122539">
    <property type="protein sequence ID" value="WGH75651.1"/>
    <property type="molecule type" value="Genomic_DNA"/>
</dbReference>
<dbReference type="RefSeq" id="WP_279651525.1">
    <property type="nucleotide sequence ID" value="NZ_CP122539.1"/>
</dbReference>
<keyword evidence="1" id="KW-0175">Coiled coil</keyword>